<dbReference type="CDD" id="cd00130">
    <property type="entry name" value="PAS"/>
    <property type="match status" value="3"/>
</dbReference>
<evidence type="ECO:0000256" key="5">
    <source>
        <dbReference type="ARBA" id="ARBA00022777"/>
    </source>
</evidence>
<dbReference type="PANTHER" id="PTHR43304">
    <property type="entry name" value="PHYTOCHROME-LIKE PROTEIN CPH1"/>
    <property type="match status" value="1"/>
</dbReference>
<dbReference type="SMART" id="SM00387">
    <property type="entry name" value="HATPase_c"/>
    <property type="match status" value="1"/>
</dbReference>
<evidence type="ECO:0000259" key="8">
    <source>
        <dbReference type="PROSITE" id="PS50112"/>
    </source>
</evidence>
<dbReference type="Pfam" id="PF08447">
    <property type="entry name" value="PAS_3"/>
    <property type="match status" value="2"/>
</dbReference>
<keyword evidence="4" id="KW-0808">Transferase</keyword>
<organism evidence="10 11">
    <name type="scientific">Euzebyella marina</name>
    <dbReference type="NCBI Taxonomy" id="1761453"/>
    <lineage>
        <taxon>Bacteria</taxon>
        <taxon>Pseudomonadati</taxon>
        <taxon>Bacteroidota</taxon>
        <taxon>Flavobacteriia</taxon>
        <taxon>Flavobacteriales</taxon>
        <taxon>Flavobacteriaceae</taxon>
        <taxon>Euzebyella</taxon>
    </lineage>
</organism>
<dbReference type="SMART" id="SM00086">
    <property type="entry name" value="PAC"/>
    <property type="match status" value="4"/>
</dbReference>
<keyword evidence="11" id="KW-1185">Reference proteome</keyword>
<dbReference type="InterPro" id="IPR004358">
    <property type="entry name" value="Sig_transdc_His_kin-like_C"/>
</dbReference>
<feature type="domain" description="PAC" evidence="9">
    <location>
        <begin position="464"/>
        <end position="516"/>
    </location>
</feature>
<sequence>MKENQKSPYLTENDPYSVAKIGHWYLDFESMTSTLDDVTCNILEIPENSRLSLDKTDIFYVNESDKDTINDELSRIIEDGGSFCEIVPLKTPKNNYIWVILAASAVFEDDRCLQVKGLTLDITHQKKLERDLLQKNQLFNVAQRKAQLGHWLWDRKTNLATCSDNMCELLGIKKGSKVTLDTLLKDVHPEDMVDVQASLAITMQTKSYRSFTHRVIIDDEIRFIKVIGEVNTDSEGRVVNVLGISQDVTEQKKFENEILRKNHLLNVAEQKANMGHWFWQNGTNYILGSWNLFRLFGIEFEDEKAPIQTLLQFVHPKDAERVEKYRIRALKEKKLDQLVFRIILGNNDVRTLMVTGEVYEDDSNEIKEILGIFQDITEQKNFENQIIKNNDLLSLAEREAQMGHWHLKPGDKYATWSKNLLAMYGMKPEDGKVTFEEMLSYVHPDDRGILNDHKKKIESNGTYGDFIHRIILADGTVKTIKINETVYKNEQGEVEEIVGVCQDITKQYKEEARIRNIIDSAPYPNFILNQDSTIEMVNNEAQRLFGYSSQELIGNSIKMLIPTRFHDKGKMIRQAFFNTPKVQHIDIGEDLFMTSKKGKEIPVKVTVGPINNEDSILCSWIARDVTKEKQAEEKILASNEKLEALANELKSQNNQLEDFSHITTHNLRSPVNNLNGLLSVYKMVKTDDEKKMLFEKFEKVTEHLTQTLDTLVDTLKVQTGEPVKREKLKLSETLHKIKEILTAEIEDSQAEIIMDFSAVDTIVYNQIYLDSLFQNMISNAIKYRSPDRKPKIKVSSKLVGDKIKLSFKDNGLGIDMDKYGKQLFRMNKVFHNHPQAKGVGLFMTKSQIEALGGTIKAISQVDRGTTFDVYLKKLKVFDNEN</sequence>
<comment type="catalytic activity">
    <reaction evidence="1">
        <text>ATP + protein L-histidine = ADP + protein N-phospho-L-histidine.</text>
        <dbReference type="EC" id="2.7.13.3"/>
    </reaction>
</comment>
<dbReference type="InterPro" id="IPR036097">
    <property type="entry name" value="HisK_dim/P_sf"/>
</dbReference>
<dbReference type="Gene3D" id="3.30.450.20">
    <property type="entry name" value="PAS domain"/>
    <property type="match status" value="5"/>
</dbReference>
<dbReference type="Proteomes" id="UP000276309">
    <property type="component" value="Chromosome"/>
</dbReference>
<dbReference type="InterPro" id="IPR003594">
    <property type="entry name" value="HATPase_dom"/>
</dbReference>
<accession>A0A3G2L727</accession>
<keyword evidence="3" id="KW-0597">Phosphoprotein</keyword>
<dbReference type="RefSeq" id="WP_121849087.1">
    <property type="nucleotide sequence ID" value="NZ_CP032050.1"/>
</dbReference>
<evidence type="ECO:0000256" key="1">
    <source>
        <dbReference type="ARBA" id="ARBA00000085"/>
    </source>
</evidence>
<evidence type="ECO:0000256" key="6">
    <source>
        <dbReference type="SAM" id="Coils"/>
    </source>
</evidence>
<keyword evidence="6" id="KW-0175">Coiled coil</keyword>
<evidence type="ECO:0000256" key="2">
    <source>
        <dbReference type="ARBA" id="ARBA00012438"/>
    </source>
</evidence>
<dbReference type="InterPro" id="IPR013767">
    <property type="entry name" value="PAS_fold"/>
</dbReference>
<dbReference type="Pfam" id="PF13426">
    <property type="entry name" value="PAS_9"/>
    <property type="match status" value="1"/>
</dbReference>
<dbReference type="SUPFAM" id="SSF55874">
    <property type="entry name" value="ATPase domain of HSP90 chaperone/DNA topoisomerase II/histidine kinase"/>
    <property type="match status" value="1"/>
</dbReference>
<dbReference type="PRINTS" id="PR00344">
    <property type="entry name" value="BCTRLSENSOR"/>
</dbReference>
<reference evidence="10 11" key="1">
    <citation type="submission" date="2018-08" db="EMBL/GenBank/DDBJ databases">
        <title>The reduced genetic potential of extracellular carbohydrate catabolism in Euzebyella marina RN62, a Flavobacteriia bacterium isolated from the hadal water.</title>
        <authorList>
            <person name="Xue C."/>
        </authorList>
    </citation>
    <scope>NUCLEOTIDE SEQUENCE [LARGE SCALE GENOMIC DNA]</scope>
    <source>
        <strain evidence="10 11">RN62</strain>
    </source>
</reference>
<dbReference type="OrthoDB" id="5522855at2"/>
<keyword evidence="5" id="KW-0418">Kinase</keyword>
<dbReference type="SUPFAM" id="SSF47384">
    <property type="entry name" value="Homodimeric domain of signal transducing histidine kinase"/>
    <property type="match status" value="1"/>
</dbReference>
<dbReference type="Gene3D" id="1.10.287.130">
    <property type="match status" value="1"/>
</dbReference>
<dbReference type="InterPro" id="IPR000700">
    <property type="entry name" value="PAS-assoc_C"/>
</dbReference>
<evidence type="ECO:0000256" key="4">
    <source>
        <dbReference type="ARBA" id="ARBA00022679"/>
    </source>
</evidence>
<dbReference type="AlphaFoldDB" id="A0A3G2L727"/>
<dbReference type="EMBL" id="CP032050">
    <property type="protein sequence ID" value="AYN68072.1"/>
    <property type="molecule type" value="Genomic_DNA"/>
</dbReference>
<dbReference type="PROSITE" id="PS50112">
    <property type="entry name" value="PAS"/>
    <property type="match status" value="1"/>
</dbReference>
<evidence type="ECO:0000313" key="11">
    <source>
        <dbReference type="Proteomes" id="UP000276309"/>
    </source>
</evidence>
<evidence type="ECO:0000259" key="7">
    <source>
        <dbReference type="PROSITE" id="PS50109"/>
    </source>
</evidence>
<dbReference type="GO" id="GO:0000155">
    <property type="term" value="F:phosphorelay sensor kinase activity"/>
    <property type="evidence" value="ECO:0007669"/>
    <property type="project" value="InterPro"/>
</dbReference>
<evidence type="ECO:0000256" key="3">
    <source>
        <dbReference type="ARBA" id="ARBA00022553"/>
    </source>
</evidence>
<dbReference type="KEGG" id="emar:D1013_12155"/>
<gene>
    <name evidence="10" type="ORF">D1013_12155</name>
</gene>
<feature type="domain" description="PAC" evidence="9">
    <location>
        <begin position="204"/>
        <end position="260"/>
    </location>
</feature>
<dbReference type="InterPro" id="IPR005467">
    <property type="entry name" value="His_kinase_dom"/>
</dbReference>
<dbReference type="PROSITE" id="PS50109">
    <property type="entry name" value="HIS_KIN"/>
    <property type="match status" value="1"/>
</dbReference>
<dbReference type="PROSITE" id="PS50113">
    <property type="entry name" value="PAC"/>
    <property type="match status" value="3"/>
</dbReference>
<dbReference type="Gene3D" id="3.30.565.10">
    <property type="entry name" value="Histidine kinase-like ATPase, C-terminal domain"/>
    <property type="match status" value="1"/>
</dbReference>
<dbReference type="InterPro" id="IPR001610">
    <property type="entry name" value="PAC"/>
</dbReference>
<dbReference type="InterPro" id="IPR000014">
    <property type="entry name" value="PAS"/>
</dbReference>
<protein>
    <recommendedName>
        <fullName evidence="2">histidine kinase</fullName>
        <ecNumber evidence="2">2.7.13.3</ecNumber>
    </recommendedName>
</protein>
<dbReference type="InterPro" id="IPR035965">
    <property type="entry name" value="PAS-like_dom_sf"/>
</dbReference>
<dbReference type="GO" id="GO:0006355">
    <property type="term" value="P:regulation of DNA-templated transcription"/>
    <property type="evidence" value="ECO:0007669"/>
    <property type="project" value="InterPro"/>
</dbReference>
<feature type="domain" description="Histidine kinase" evidence="7">
    <location>
        <begin position="662"/>
        <end position="875"/>
    </location>
</feature>
<dbReference type="SUPFAM" id="SSF55785">
    <property type="entry name" value="PYP-like sensor domain (PAS domain)"/>
    <property type="match status" value="5"/>
</dbReference>
<evidence type="ECO:0000259" key="9">
    <source>
        <dbReference type="PROSITE" id="PS50113"/>
    </source>
</evidence>
<dbReference type="PANTHER" id="PTHR43304:SF1">
    <property type="entry name" value="PAC DOMAIN-CONTAINING PROTEIN"/>
    <property type="match status" value="1"/>
</dbReference>
<dbReference type="Gene3D" id="2.10.70.100">
    <property type="match status" value="3"/>
</dbReference>
<dbReference type="Pfam" id="PF00989">
    <property type="entry name" value="PAS"/>
    <property type="match status" value="1"/>
</dbReference>
<feature type="domain" description="PAS" evidence="8">
    <location>
        <begin position="510"/>
        <end position="556"/>
    </location>
</feature>
<dbReference type="EC" id="2.7.13.3" evidence="2"/>
<proteinExistence type="predicted"/>
<dbReference type="InterPro" id="IPR013655">
    <property type="entry name" value="PAS_fold_3"/>
</dbReference>
<dbReference type="InterPro" id="IPR052162">
    <property type="entry name" value="Sensor_kinase/Photoreceptor"/>
</dbReference>
<dbReference type="NCBIfam" id="TIGR00229">
    <property type="entry name" value="sensory_box"/>
    <property type="match status" value="1"/>
</dbReference>
<dbReference type="Pfam" id="PF02518">
    <property type="entry name" value="HATPase_c"/>
    <property type="match status" value="1"/>
</dbReference>
<dbReference type="SMART" id="SM00091">
    <property type="entry name" value="PAS"/>
    <property type="match status" value="3"/>
</dbReference>
<dbReference type="InterPro" id="IPR036890">
    <property type="entry name" value="HATPase_C_sf"/>
</dbReference>
<name>A0A3G2L727_9FLAO</name>
<feature type="coiled-coil region" evidence="6">
    <location>
        <begin position="628"/>
        <end position="662"/>
    </location>
</feature>
<evidence type="ECO:0000313" key="10">
    <source>
        <dbReference type="EMBL" id="AYN68072.1"/>
    </source>
</evidence>
<feature type="domain" description="PAC" evidence="9">
    <location>
        <begin position="336"/>
        <end position="388"/>
    </location>
</feature>